<feature type="domain" description="DUF1214" evidence="1">
    <location>
        <begin position="269"/>
        <end position="342"/>
    </location>
</feature>
<dbReference type="InterPro" id="IPR010621">
    <property type="entry name" value="DUF1214"/>
</dbReference>
<reference evidence="2 3" key="1">
    <citation type="submission" date="2020-08" db="EMBL/GenBank/DDBJ databases">
        <title>Genomic Encyclopedia of Type Strains, Phase IV (KMG-IV): sequencing the most valuable type-strain genomes for metagenomic binning, comparative biology and taxonomic classification.</title>
        <authorList>
            <person name="Goeker M."/>
        </authorList>
    </citation>
    <scope>NUCLEOTIDE SEQUENCE [LARGE SCALE GENOMIC DNA]</scope>
    <source>
        <strain evidence="2 3">DSM 29348</strain>
    </source>
</reference>
<dbReference type="RefSeq" id="WP_343052334.1">
    <property type="nucleotide sequence ID" value="NZ_JACIEB010000005.1"/>
</dbReference>
<dbReference type="Pfam" id="PF06742">
    <property type="entry name" value="DUF1214"/>
    <property type="match status" value="1"/>
</dbReference>
<dbReference type="Proteomes" id="UP000552757">
    <property type="component" value="Unassembled WGS sequence"/>
</dbReference>
<evidence type="ECO:0000259" key="1">
    <source>
        <dbReference type="Pfam" id="PF06742"/>
    </source>
</evidence>
<sequence>MTSSDTAGLPQWADYLGTLARADSVLDLLADPADPLARQEAYRLMFMALAAGFQSTFVDPDHPEFVCSVSNVMNSVGVNPDFIYGSASIRGEGAYRLSGKRGGGVFVFFDINAGSIGVLDQFGPSVGFIDLDDCTLGADGSFDILLSAERPAGHTGDWVRLDPRACNIAVRRGYYNWGEEEEAKIAIERVDRPIGPVRLDAAEIARRLAALSGFVERYVGFAMNYGARQRAQGVVNRLEHDDWAGRGGVAGQHYYQGIYALEPGQAMIVETDLPETVRYWNIQLNDPLWNTIDFFNRQSSLNAAQARLDSDGRFRAVIAAADPGVPNWLDCGGHLTGSMMLRWTQASSGPEPRLRIVDAASVRDHLPADTPRVSVEERQQMLRRRVRAAQWRHRW</sequence>
<organism evidence="2 3">
    <name type="scientific">Sphingobium fontiphilum</name>
    <dbReference type="NCBI Taxonomy" id="944425"/>
    <lineage>
        <taxon>Bacteria</taxon>
        <taxon>Pseudomonadati</taxon>
        <taxon>Pseudomonadota</taxon>
        <taxon>Alphaproteobacteria</taxon>
        <taxon>Sphingomonadales</taxon>
        <taxon>Sphingomonadaceae</taxon>
        <taxon>Sphingobium</taxon>
    </lineage>
</organism>
<dbReference type="EMBL" id="JACIEB010000005">
    <property type="protein sequence ID" value="MBB3982774.1"/>
    <property type="molecule type" value="Genomic_DNA"/>
</dbReference>
<name>A0A7W6GR65_9SPHN</name>
<gene>
    <name evidence="2" type="ORF">GGR44_002440</name>
</gene>
<evidence type="ECO:0000313" key="2">
    <source>
        <dbReference type="EMBL" id="MBB3982774.1"/>
    </source>
</evidence>
<comment type="caution">
    <text evidence="2">The sequence shown here is derived from an EMBL/GenBank/DDBJ whole genome shotgun (WGS) entry which is preliminary data.</text>
</comment>
<dbReference type="AlphaFoldDB" id="A0A7W6GR65"/>
<evidence type="ECO:0000313" key="3">
    <source>
        <dbReference type="Proteomes" id="UP000552757"/>
    </source>
</evidence>
<protein>
    <recommendedName>
        <fullName evidence="1">DUF1214 domain-containing protein</fullName>
    </recommendedName>
</protein>
<keyword evidence="3" id="KW-1185">Reference proteome</keyword>
<proteinExistence type="predicted"/>
<accession>A0A7W6GR65</accession>